<keyword evidence="1" id="KW-0238">DNA-binding</keyword>
<evidence type="ECO:0000256" key="1">
    <source>
        <dbReference type="ARBA" id="ARBA00023125"/>
    </source>
</evidence>
<gene>
    <name evidence="3" type="ORF">MXD59_15765</name>
</gene>
<evidence type="ECO:0000313" key="3">
    <source>
        <dbReference type="EMBL" id="MCK9877214.1"/>
    </source>
</evidence>
<comment type="caution">
    <text evidence="3">The sequence shown here is derived from an EMBL/GenBank/DDBJ whole genome shotgun (WGS) entry which is preliminary data.</text>
</comment>
<dbReference type="InterPro" id="IPR009061">
    <property type="entry name" value="DNA-bd_dom_put_sf"/>
</dbReference>
<sequence length="146" mass="16222">MSTTRRNVSGSGAGRGDVHQIGEVAEQVGLSLRTVRYYEEAGLLTPVDRTVGGFRLYDRDAIERLLLIRKMKPLGFSLEEMRALLLLRDELGAPGLSPEVRGRLRERLATWVTLAEQKLASLRDQVDVAEAFVDGLHLDADRTGTF</sequence>
<dbReference type="Proteomes" id="UP001201873">
    <property type="component" value="Unassembled WGS sequence"/>
</dbReference>
<dbReference type="Gene3D" id="1.10.1660.10">
    <property type="match status" value="1"/>
</dbReference>
<dbReference type="RefSeq" id="WP_248825485.1">
    <property type="nucleotide sequence ID" value="NZ_JALKFT010000015.1"/>
</dbReference>
<dbReference type="PRINTS" id="PR00040">
    <property type="entry name" value="HTHMERR"/>
</dbReference>
<evidence type="ECO:0000259" key="2">
    <source>
        <dbReference type="PROSITE" id="PS50937"/>
    </source>
</evidence>
<organism evidence="3 4">
    <name type="scientific">Frankia umida</name>
    <dbReference type="NCBI Taxonomy" id="573489"/>
    <lineage>
        <taxon>Bacteria</taxon>
        <taxon>Bacillati</taxon>
        <taxon>Actinomycetota</taxon>
        <taxon>Actinomycetes</taxon>
        <taxon>Frankiales</taxon>
        <taxon>Frankiaceae</taxon>
        <taxon>Frankia</taxon>
    </lineage>
</organism>
<dbReference type="SUPFAM" id="SSF46955">
    <property type="entry name" value="Putative DNA-binding domain"/>
    <property type="match status" value="1"/>
</dbReference>
<dbReference type="Pfam" id="PF13411">
    <property type="entry name" value="MerR_1"/>
    <property type="match status" value="1"/>
</dbReference>
<dbReference type="SMART" id="SM00422">
    <property type="entry name" value="HTH_MERR"/>
    <property type="match status" value="1"/>
</dbReference>
<dbReference type="PROSITE" id="PS50937">
    <property type="entry name" value="HTH_MERR_2"/>
    <property type="match status" value="1"/>
</dbReference>
<name>A0ABT0K084_9ACTN</name>
<dbReference type="InterPro" id="IPR000551">
    <property type="entry name" value="MerR-type_HTH_dom"/>
</dbReference>
<dbReference type="PROSITE" id="PS00552">
    <property type="entry name" value="HTH_MERR_1"/>
    <property type="match status" value="1"/>
</dbReference>
<dbReference type="PANTHER" id="PTHR30204">
    <property type="entry name" value="REDOX-CYCLING DRUG-SENSING TRANSCRIPTIONAL ACTIVATOR SOXR"/>
    <property type="match status" value="1"/>
</dbReference>
<dbReference type="InterPro" id="IPR047057">
    <property type="entry name" value="MerR_fam"/>
</dbReference>
<protein>
    <submittedName>
        <fullName evidence="3">MerR family transcriptional regulator</fullName>
    </submittedName>
</protein>
<keyword evidence="4" id="KW-1185">Reference proteome</keyword>
<feature type="domain" description="HTH merR-type" evidence="2">
    <location>
        <begin position="18"/>
        <end position="87"/>
    </location>
</feature>
<dbReference type="EMBL" id="JALKFT010000015">
    <property type="protein sequence ID" value="MCK9877214.1"/>
    <property type="molecule type" value="Genomic_DNA"/>
</dbReference>
<dbReference type="PANTHER" id="PTHR30204:SF93">
    <property type="entry name" value="HTH MERR-TYPE DOMAIN-CONTAINING PROTEIN"/>
    <property type="match status" value="1"/>
</dbReference>
<accession>A0ABT0K084</accession>
<evidence type="ECO:0000313" key="4">
    <source>
        <dbReference type="Proteomes" id="UP001201873"/>
    </source>
</evidence>
<reference evidence="3 4" key="1">
    <citation type="submission" date="2022-04" db="EMBL/GenBank/DDBJ databases">
        <title>Genome diversity in the genus Frankia.</title>
        <authorList>
            <person name="Carlos-Shanley C."/>
            <person name="Hahn D."/>
        </authorList>
    </citation>
    <scope>NUCLEOTIDE SEQUENCE [LARGE SCALE GENOMIC DNA]</scope>
    <source>
        <strain evidence="3 4">Ag45/Mut15</strain>
    </source>
</reference>
<proteinExistence type="predicted"/>